<organism evidence="1 2">
    <name type="scientific">Purpureocillium lilacinum</name>
    <name type="common">Paecilomyces lilacinus</name>
    <dbReference type="NCBI Taxonomy" id="33203"/>
    <lineage>
        <taxon>Eukaryota</taxon>
        <taxon>Fungi</taxon>
        <taxon>Dikarya</taxon>
        <taxon>Ascomycota</taxon>
        <taxon>Pezizomycotina</taxon>
        <taxon>Sordariomycetes</taxon>
        <taxon>Hypocreomycetidae</taxon>
        <taxon>Hypocreales</taxon>
        <taxon>Ophiocordycipitaceae</taxon>
        <taxon>Purpureocillium</taxon>
    </lineage>
</organism>
<dbReference type="EMBL" id="JBGNUJ010000004">
    <property type="protein sequence ID" value="KAL3960878.1"/>
    <property type="molecule type" value="Genomic_DNA"/>
</dbReference>
<gene>
    <name evidence="1" type="ORF">ACCO45_005995</name>
</gene>
<proteinExistence type="predicted"/>
<reference evidence="1" key="1">
    <citation type="submission" date="2024-12" db="EMBL/GenBank/DDBJ databases">
        <title>Comparative genomics and development of molecular markers within Purpureocillium lilacinum and among Purpureocillium species.</title>
        <authorList>
            <person name="Yeh Z.-Y."/>
            <person name="Ni N.-T."/>
            <person name="Lo P.-H."/>
            <person name="Mushyakhwo K."/>
            <person name="Lin C.-F."/>
            <person name="Nai Y.-S."/>
        </authorList>
    </citation>
    <scope>NUCLEOTIDE SEQUENCE</scope>
    <source>
        <strain evidence="1">NCHU-NPUST-175</strain>
    </source>
</reference>
<accession>A0ACC4E046</accession>
<protein>
    <submittedName>
        <fullName evidence="1">Uncharacterized protein</fullName>
    </submittedName>
</protein>
<sequence>MAFSIRPVVARRCVARACAASTSTAPTRAVTASLRLYSSSSAPVDAPSTGELGVGELQGAKFRIEPLRRTGEDAETKRARLVYQSRKRGTLESDLLLSTFAAKHLPSMTPAQLTQYDLLLDENDWDIYYWATQREPPRASTAEASSVAGQAADDAFVRQTPPKGEWAQTVGNFKPAYRPVPTRWRGSEILALLREHVKLRSVDGKEGTGMAFMPALEESK</sequence>
<dbReference type="Proteomes" id="UP001638806">
    <property type="component" value="Unassembled WGS sequence"/>
</dbReference>
<evidence type="ECO:0000313" key="2">
    <source>
        <dbReference type="Proteomes" id="UP001638806"/>
    </source>
</evidence>
<name>A0ACC4E046_PURLI</name>
<evidence type="ECO:0000313" key="1">
    <source>
        <dbReference type="EMBL" id="KAL3960878.1"/>
    </source>
</evidence>
<comment type="caution">
    <text evidence="1">The sequence shown here is derived from an EMBL/GenBank/DDBJ whole genome shotgun (WGS) entry which is preliminary data.</text>
</comment>
<keyword evidence="2" id="KW-1185">Reference proteome</keyword>